<dbReference type="Proteomes" id="UP000030428">
    <property type="component" value="Unassembled WGS sequence"/>
</dbReference>
<dbReference type="EMBL" id="JSZA02000056">
    <property type="protein sequence ID" value="KHD06147.1"/>
    <property type="molecule type" value="Genomic_DNA"/>
</dbReference>
<sequence>MAKKKEAVKIADEYGLSFLMADANFNNALRLDRIYKRSSREGFTVNCITRSDIEIEHNNSSDGATLLMIISASTDINLLPDEIKKEDIDKKLKEMARSRRFLNAKKNSSRSLDIIPGAYSAQIKSRIINLHRQKSASDAPYLLKHWTPTVKKKT</sequence>
<comment type="caution">
    <text evidence="1">The sequence shown here is derived from an EMBL/GenBank/DDBJ whole genome shotgun (WGS) entry which is preliminary data.</text>
</comment>
<proteinExistence type="predicted"/>
<name>A0A0A6P6U6_9GAMM</name>
<protein>
    <submittedName>
        <fullName evidence="1">Uncharacterized protein</fullName>
    </submittedName>
</protein>
<dbReference type="AlphaFoldDB" id="A0A0A6P6U6"/>
<organism evidence="1 2">
    <name type="scientific">Candidatus Thiomargarita nelsonii</name>
    <dbReference type="NCBI Taxonomy" id="1003181"/>
    <lineage>
        <taxon>Bacteria</taxon>
        <taxon>Pseudomonadati</taxon>
        <taxon>Pseudomonadota</taxon>
        <taxon>Gammaproteobacteria</taxon>
        <taxon>Thiotrichales</taxon>
        <taxon>Thiotrichaceae</taxon>
        <taxon>Thiomargarita</taxon>
    </lineage>
</organism>
<keyword evidence="2" id="KW-1185">Reference proteome</keyword>
<reference evidence="1 2" key="1">
    <citation type="journal article" date="2016" name="Front. Microbiol.">
        <title>Single-Cell (Meta-)Genomics of a Dimorphic Candidatus Thiomargarita nelsonii Reveals Genomic Plasticity.</title>
        <authorList>
            <person name="Flood B.E."/>
            <person name="Fliss P."/>
            <person name="Jones D.S."/>
            <person name="Dick G.J."/>
            <person name="Jain S."/>
            <person name="Kaster A.K."/>
            <person name="Winkel M."/>
            <person name="Mussmann M."/>
            <person name="Bailey J."/>
        </authorList>
    </citation>
    <scope>NUCLEOTIDE SEQUENCE [LARGE SCALE GENOMIC DNA]</scope>
    <source>
        <strain evidence="1">Hydrate Ridge</strain>
    </source>
</reference>
<evidence type="ECO:0000313" key="2">
    <source>
        <dbReference type="Proteomes" id="UP000030428"/>
    </source>
</evidence>
<accession>A0A0A6P6U6</accession>
<evidence type="ECO:0000313" key="1">
    <source>
        <dbReference type="EMBL" id="KHD06147.1"/>
    </source>
</evidence>
<gene>
    <name evidence="1" type="ORF">PN36_15545</name>
</gene>